<dbReference type="EMBL" id="JBHPKH010000027">
    <property type="protein sequence ID" value="MFC1572651.1"/>
    <property type="molecule type" value="Genomic_DNA"/>
</dbReference>
<sequence length="321" mass="35183">MGVAYRAPLERGLSRMKKALFSPFDIGKWFTIGFTAFLAEIINTHNGGGGGGGGGDGNSPFRGGTHRDWGDLADVPGVVADWTRDNPGWFALAVIGLLVVILITVALTWLSSRGKFMFLYNVARDESKIAKPWGEYRQEGNSLFVWRLLFGLVCLVPIALFVAFGLHMAMAMSHAGPLAAMGVLGIIGLILAGVFLFTVIGFIDLLLDSFVVPIMYKDRLGAVEAWKRFLSLFFRHPGHFVLYALMILVLRFLIVLIIFVVGLFTCCIGFLLLAIPYIGSVVMLPISYTFRAFSLEFLGQFGPEFELFSSRPEEGIAPASP</sequence>
<organism evidence="2 3">
    <name type="scientific">Eiseniibacteriota bacterium</name>
    <dbReference type="NCBI Taxonomy" id="2212470"/>
    <lineage>
        <taxon>Bacteria</taxon>
        <taxon>Candidatus Eiseniibacteriota</taxon>
    </lineage>
</organism>
<gene>
    <name evidence="2" type="ORF">ACFL6M_03525</name>
</gene>
<keyword evidence="1" id="KW-0812">Transmembrane</keyword>
<evidence type="ECO:0000313" key="3">
    <source>
        <dbReference type="Proteomes" id="UP001593833"/>
    </source>
</evidence>
<feature type="transmembrane region" description="Helical" evidence="1">
    <location>
        <begin position="270"/>
        <end position="290"/>
    </location>
</feature>
<dbReference type="Proteomes" id="UP001593833">
    <property type="component" value="Unassembled WGS sequence"/>
</dbReference>
<feature type="transmembrane region" description="Helical" evidence="1">
    <location>
        <begin position="144"/>
        <end position="166"/>
    </location>
</feature>
<evidence type="ECO:0008006" key="4">
    <source>
        <dbReference type="Google" id="ProtNLM"/>
    </source>
</evidence>
<protein>
    <recommendedName>
        <fullName evidence="4">DUF4013 domain-containing protein</fullName>
    </recommendedName>
</protein>
<feature type="transmembrane region" description="Helical" evidence="1">
    <location>
        <begin position="178"/>
        <end position="207"/>
    </location>
</feature>
<evidence type="ECO:0000256" key="1">
    <source>
        <dbReference type="SAM" id="Phobius"/>
    </source>
</evidence>
<name>A0ABV6YJX9_UNCEI</name>
<keyword evidence="1" id="KW-1133">Transmembrane helix</keyword>
<comment type="caution">
    <text evidence="2">The sequence shown here is derived from an EMBL/GenBank/DDBJ whole genome shotgun (WGS) entry which is preliminary data.</text>
</comment>
<keyword evidence="3" id="KW-1185">Reference proteome</keyword>
<feature type="transmembrane region" description="Helical" evidence="1">
    <location>
        <begin position="89"/>
        <end position="110"/>
    </location>
</feature>
<evidence type="ECO:0000313" key="2">
    <source>
        <dbReference type="EMBL" id="MFC1572651.1"/>
    </source>
</evidence>
<accession>A0ABV6YJX9</accession>
<feature type="transmembrane region" description="Helical" evidence="1">
    <location>
        <begin position="240"/>
        <end position="264"/>
    </location>
</feature>
<dbReference type="Pfam" id="PF24400">
    <property type="entry name" value="DUF7544"/>
    <property type="match status" value="1"/>
</dbReference>
<proteinExistence type="predicted"/>
<dbReference type="InterPro" id="IPR055966">
    <property type="entry name" value="DUF7544"/>
</dbReference>
<reference evidence="2 3" key="1">
    <citation type="submission" date="2024-09" db="EMBL/GenBank/DDBJ databases">
        <authorList>
            <person name="D'Angelo T."/>
        </authorList>
    </citation>
    <scope>NUCLEOTIDE SEQUENCE [LARGE SCALE GENOMIC DNA]</scope>
    <source>
        <strain evidence="2">SAG AM-320-E07</strain>
    </source>
</reference>
<keyword evidence="1" id="KW-0472">Membrane</keyword>